<name>A0AAD4BYA9_BOLED</name>
<dbReference type="Proteomes" id="UP001194468">
    <property type="component" value="Unassembled WGS sequence"/>
</dbReference>
<keyword evidence="1" id="KW-0812">Transmembrane</keyword>
<evidence type="ECO:0000313" key="3">
    <source>
        <dbReference type="Proteomes" id="UP001194468"/>
    </source>
</evidence>
<keyword evidence="1" id="KW-0472">Membrane</keyword>
<protein>
    <submittedName>
        <fullName evidence="2">Uncharacterized protein</fullName>
    </submittedName>
</protein>
<evidence type="ECO:0000256" key="1">
    <source>
        <dbReference type="SAM" id="Phobius"/>
    </source>
</evidence>
<reference evidence="2" key="2">
    <citation type="journal article" date="2020" name="Nat. Commun.">
        <title>Large-scale genome sequencing of mycorrhizal fungi provides insights into the early evolution of symbiotic traits.</title>
        <authorList>
            <person name="Miyauchi S."/>
            <person name="Kiss E."/>
            <person name="Kuo A."/>
            <person name="Drula E."/>
            <person name="Kohler A."/>
            <person name="Sanchez-Garcia M."/>
            <person name="Morin E."/>
            <person name="Andreopoulos B."/>
            <person name="Barry K.W."/>
            <person name="Bonito G."/>
            <person name="Buee M."/>
            <person name="Carver A."/>
            <person name="Chen C."/>
            <person name="Cichocki N."/>
            <person name="Clum A."/>
            <person name="Culley D."/>
            <person name="Crous P.W."/>
            <person name="Fauchery L."/>
            <person name="Girlanda M."/>
            <person name="Hayes R.D."/>
            <person name="Keri Z."/>
            <person name="LaButti K."/>
            <person name="Lipzen A."/>
            <person name="Lombard V."/>
            <person name="Magnuson J."/>
            <person name="Maillard F."/>
            <person name="Murat C."/>
            <person name="Nolan M."/>
            <person name="Ohm R.A."/>
            <person name="Pangilinan J."/>
            <person name="Pereira M.F."/>
            <person name="Perotto S."/>
            <person name="Peter M."/>
            <person name="Pfister S."/>
            <person name="Riley R."/>
            <person name="Sitrit Y."/>
            <person name="Stielow J.B."/>
            <person name="Szollosi G."/>
            <person name="Zifcakova L."/>
            <person name="Stursova M."/>
            <person name="Spatafora J.W."/>
            <person name="Tedersoo L."/>
            <person name="Vaario L.M."/>
            <person name="Yamada A."/>
            <person name="Yan M."/>
            <person name="Wang P."/>
            <person name="Xu J."/>
            <person name="Bruns T."/>
            <person name="Baldrian P."/>
            <person name="Vilgalys R."/>
            <person name="Dunand C."/>
            <person name="Henrissat B."/>
            <person name="Grigoriev I.V."/>
            <person name="Hibbett D."/>
            <person name="Nagy L.G."/>
            <person name="Martin F.M."/>
        </authorList>
    </citation>
    <scope>NUCLEOTIDE SEQUENCE</scope>
    <source>
        <strain evidence="2">BED1</strain>
    </source>
</reference>
<accession>A0AAD4BYA9</accession>
<keyword evidence="3" id="KW-1185">Reference proteome</keyword>
<comment type="caution">
    <text evidence="2">The sequence shown here is derived from an EMBL/GenBank/DDBJ whole genome shotgun (WGS) entry which is preliminary data.</text>
</comment>
<reference evidence="2" key="1">
    <citation type="submission" date="2019-10" db="EMBL/GenBank/DDBJ databases">
        <authorList>
            <consortium name="DOE Joint Genome Institute"/>
            <person name="Kuo A."/>
            <person name="Miyauchi S."/>
            <person name="Kiss E."/>
            <person name="Drula E."/>
            <person name="Kohler A."/>
            <person name="Sanchez-Garcia M."/>
            <person name="Andreopoulos B."/>
            <person name="Barry K.W."/>
            <person name="Bonito G."/>
            <person name="Buee M."/>
            <person name="Carver A."/>
            <person name="Chen C."/>
            <person name="Cichocki N."/>
            <person name="Clum A."/>
            <person name="Culley D."/>
            <person name="Crous P.W."/>
            <person name="Fauchery L."/>
            <person name="Girlanda M."/>
            <person name="Hayes R."/>
            <person name="Keri Z."/>
            <person name="LaButti K."/>
            <person name="Lipzen A."/>
            <person name="Lombard V."/>
            <person name="Magnuson J."/>
            <person name="Maillard F."/>
            <person name="Morin E."/>
            <person name="Murat C."/>
            <person name="Nolan M."/>
            <person name="Ohm R."/>
            <person name="Pangilinan J."/>
            <person name="Pereira M."/>
            <person name="Perotto S."/>
            <person name="Peter M."/>
            <person name="Riley R."/>
            <person name="Sitrit Y."/>
            <person name="Stielow B."/>
            <person name="Szollosi G."/>
            <person name="Zifcakova L."/>
            <person name="Stursova M."/>
            <person name="Spatafora J.W."/>
            <person name="Tedersoo L."/>
            <person name="Vaario L.-M."/>
            <person name="Yamada A."/>
            <person name="Yan M."/>
            <person name="Wang P."/>
            <person name="Xu J."/>
            <person name="Bruns T."/>
            <person name="Baldrian P."/>
            <person name="Vilgalys R."/>
            <person name="Henrissat B."/>
            <person name="Grigoriev I.V."/>
            <person name="Hibbett D."/>
            <person name="Nagy L.G."/>
            <person name="Martin F.M."/>
        </authorList>
    </citation>
    <scope>NUCLEOTIDE SEQUENCE</scope>
    <source>
        <strain evidence="2">BED1</strain>
    </source>
</reference>
<keyword evidence="1" id="KW-1133">Transmembrane helix</keyword>
<sequence length="150" mass="16281">MATRSGLIIVTHARFYHWGSDSLSTLTQYRSTHIPPILALIRVTINLDWTFLRSLISSPTRSACCNGGDSVQSLLGKKFIAAKSGWLADAADFFVLLCSFLLTTASIVLVAQIFYAQANVVWDPVSSGTLSPESATFSSNSREAVYAAEE</sequence>
<proteinExistence type="predicted"/>
<dbReference type="EMBL" id="WHUW01000008">
    <property type="protein sequence ID" value="KAF8443062.1"/>
    <property type="molecule type" value="Genomic_DNA"/>
</dbReference>
<feature type="transmembrane region" description="Helical" evidence="1">
    <location>
        <begin position="93"/>
        <end position="115"/>
    </location>
</feature>
<organism evidence="2 3">
    <name type="scientific">Boletus edulis BED1</name>
    <dbReference type="NCBI Taxonomy" id="1328754"/>
    <lineage>
        <taxon>Eukaryota</taxon>
        <taxon>Fungi</taxon>
        <taxon>Dikarya</taxon>
        <taxon>Basidiomycota</taxon>
        <taxon>Agaricomycotina</taxon>
        <taxon>Agaricomycetes</taxon>
        <taxon>Agaricomycetidae</taxon>
        <taxon>Boletales</taxon>
        <taxon>Boletineae</taxon>
        <taxon>Boletaceae</taxon>
        <taxon>Boletoideae</taxon>
        <taxon>Boletus</taxon>
    </lineage>
</organism>
<evidence type="ECO:0000313" key="2">
    <source>
        <dbReference type="EMBL" id="KAF8443062.1"/>
    </source>
</evidence>
<gene>
    <name evidence="2" type="ORF">L210DRAFT_3643946</name>
</gene>
<dbReference type="AlphaFoldDB" id="A0AAD4BYA9"/>